<dbReference type="Proteomes" id="UP000551758">
    <property type="component" value="Unassembled WGS sequence"/>
</dbReference>
<evidence type="ECO:0000256" key="1">
    <source>
        <dbReference type="SAM" id="MobiDB-lite"/>
    </source>
</evidence>
<accession>A0A7J7EEI6</accession>
<dbReference type="EMBL" id="JACDTQ010003420">
    <property type="protein sequence ID" value="KAF5914179.1"/>
    <property type="molecule type" value="Genomic_DNA"/>
</dbReference>
<evidence type="ECO:0000313" key="3">
    <source>
        <dbReference type="Proteomes" id="UP000551758"/>
    </source>
</evidence>
<comment type="caution">
    <text evidence="2">The sequence shown here is derived from an EMBL/GenBank/DDBJ whole genome shotgun (WGS) entry which is preliminary data.</text>
</comment>
<gene>
    <name evidence="2" type="ORF">HPG69_015625</name>
</gene>
<protein>
    <submittedName>
        <fullName evidence="2">Uncharacterized protein</fullName>
    </submittedName>
</protein>
<feature type="region of interest" description="Disordered" evidence="1">
    <location>
        <begin position="75"/>
        <end position="100"/>
    </location>
</feature>
<name>A0A7J7EEI6_DICBM</name>
<sequence length="125" mass="13849">MEDLDLQKVCRWLGWAVSRGVGGLFPVREALQPSVWQRVSQCSVTPILLDSAWLGQDGTETPLWGWDPLLVPRSAARGPPSGGRDMALHGHGSQRPPLLDSKSAPLRVYFKELRPTPEDNLEIIL</sequence>
<proteinExistence type="predicted"/>
<keyword evidence="3" id="KW-1185">Reference proteome</keyword>
<organism evidence="2 3">
    <name type="scientific">Diceros bicornis minor</name>
    <name type="common">South-central black rhinoceros</name>
    <dbReference type="NCBI Taxonomy" id="77932"/>
    <lineage>
        <taxon>Eukaryota</taxon>
        <taxon>Metazoa</taxon>
        <taxon>Chordata</taxon>
        <taxon>Craniata</taxon>
        <taxon>Vertebrata</taxon>
        <taxon>Euteleostomi</taxon>
        <taxon>Mammalia</taxon>
        <taxon>Eutheria</taxon>
        <taxon>Laurasiatheria</taxon>
        <taxon>Perissodactyla</taxon>
        <taxon>Rhinocerotidae</taxon>
        <taxon>Diceros</taxon>
    </lineage>
</organism>
<reference evidence="2 3" key="1">
    <citation type="journal article" date="2020" name="Mol. Biol. Evol.">
        <title>Interspecific Gene Flow and the Evolution of Specialization in Black and White Rhinoceros.</title>
        <authorList>
            <person name="Moodley Y."/>
            <person name="Westbury M.V."/>
            <person name="Russo I.M."/>
            <person name="Gopalakrishnan S."/>
            <person name="Rakotoarivelo A."/>
            <person name="Olsen R.A."/>
            <person name="Prost S."/>
            <person name="Tunstall T."/>
            <person name="Ryder O.A."/>
            <person name="Dalen L."/>
            <person name="Bruford M.W."/>
        </authorList>
    </citation>
    <scope>NUCLEOTIDE SEQUENCE [LARGE SCALE GENOMIC DNA]</scope>
    <source>
        <strain evidence="2">SBR-YM</strain>
        <tissue evidence="2">Skin</tissue>
    </source>
</reference>
<dbReference type="AlphaFoldDB" id="A0A7J7EEI6"/>
<evidence type="ECO:0000313" key="2">
    <source>
        <dbReference type="EMBL" id="KAF5914179.1"/>
    </source>
</evidence>